<feature type="compositionally biased region" description="Basic and acidic residues" evidence="1">
    <location>
        <begin position="709"/>
        <end position="735"/>
    </location>
</feature>
<name>A0A0F7UHK4_NEOCL</name>
<feature type="region of interest" description="Disordered" evidence="1">
    <location>
        <begin position="703"/>
        <end position="737"/>
    </location>
</feature>
<gene>
    <name evidence="2" type="ORF">BN1204_037940</name>
</gene>
<evidence type="ECO:0000256" key="1">
    <source>
        <dbReference type="SAM" id="MobiDB-lite"/>
    </source>
</evidence>
<organism evidence="2">
    <name type="scientific">Neospora caninum (strain Liverpool)</name>
    <dbReference type="NCBI Taxonomy" id="572307"/>
    <lineage>
        <taxon>Eukaryota</taxon>
        <taxon>Sar</taxon>
        <taxon>Alveolata</taxon>
        <taxon>Apicomplexa</taxon>
        <taxon>Conoidasida</taxon>
        <taxon>Coccidia</taxon>
        <taxon>Eucoccidiorida</taxon>
        <taxon>Eimeriorina</taxon>
        <taxon>Sarcocystidae</taxon>
        <taxon>Neospora</taxon>
    </lineage>
</organism>
<accession>A0A0F7UHK4</accession>
<dbReference type="EMBL" id="LN714483">
    <property type="protein sequence ID" value="CEL68015.1"/>
    <property type="molecule type" value="Genomic_DNA"/>
</dbReference>
<protein>
    <recommendedName>
        <fullName evidence="3">RAP domain-containing protein</fullName>
    </recommendedName>
</protein>
<reference evidence="2" key="1">
    <citation type="journal article" date="2015" name="PLoS ONE">
        <title>Comprehensive Evaluation of Toxoplasma gondii VEG and Neospora caninum LIV Genomes with Tachyzoite Stage Transcriptome and Proteome Defines Novel Transcript Features.</title>
        <authorList>
            <person name="Ramaprasad A."/>
            <person name="Mourier T."/>
            <person name="Naeem R."/>
            <person name="Malas T.B."/>
            <person name="Moussa E."/>
            <person name="Panigrahi A."/>
            <person name="Vermont S.J."/>
            <person name="Otto T.D."/>
            <person name="Wastling J."/>
            <person name="Pain A."/>
        </authorList>
    </citation>
    <scope>NUCLEOTIDE SEQUENCE</scope>
    <source>
        <strain evidence="2">Liverpool</strain>
    </source>
</reference>
<evidence type="ECO:0000313" key="2">
    <source>
        <dbReference type="EMBL" id="CEL68015.1"/>
    </source>
</evidence>
<sequence length="826" mass="88891">MRLPAECRGARTRCFRLSSPARSSACSGALASSAHLSPLSSHASPSARPTRPLSFLSWPRHSSSPFVPHASPSSRLVTSYSATPSGLQFSSLSSPLSSLSSSFRSLSSSLRSLSVCPSRSLPVSPFRSCASPSNPAMRASLSRRSLFRNASSSSLQFYASLSFSASSPCGLSLSPRFLADSTRPGAPLSAPELLVSPSSRLLSSAVLRLDQQDASGAGKAPAMQFLSLLKAKPPEYRALLKEAANAKVVDAPLVRLASRRLSALSDQFYPPEIMELLEVFAAFPFSDEPLLAAVASRLDDLLTDPSPKRLASLLSIYARLGFCHPVVQDPLMKCIEEKMHTFDAGLLPGLCRSATSLLSPRVPILDGLATQTQLVLSAGLLCEKKSAGSPGVDAEQRRHIGALFSCLESLSRQRYSHAALIDDCLACIDLHIKAFSLQDTLRAIGAARRLGLAGVEEQLRRHMEMQAEGAMDRGDQLLAMLRLLDALRLRDSQLLQKASDAVELHSQKKAFMATQLPEALLHLSRLSPADLQLPVAILSQPALLGMAPRLSASQLQQLLSASALLLFQHIQRRKNKTGAQLGQALSARDVRALAKAVERFLALLQFQYRSLNLRERRAVKEAAALFLLELDGAEGEAASSGFAFSQTETVRFCRSVEDDDVAPTMPLVPSATVDFRSVDLVEVRSVACARLVLCDDGALHAAQAPSASKSEEGKKSRRGKSAEDQERSHPREAQTGKRALLFVAPRDTFADGLGHIPARQAELESKHGEAHEQTVTCELGGMLTDLPAAITPQAASSLLLTQLALQRQGLVRQDIRNCIPPPLKVD</sequence>
<evidence type="ECO:0008006" key="3">
    <source>
        <dbReference type="Google" id="ProtNLM"/>
    </source>
</evidence>
<proteinExistence type="predicted"/>
<dbReference type="AlphaFoldDB" id="A0A0F7UHK4"/>